<feature type="transmembrane region" description="Helical" evidence="8">
    <location>
        <begin position="77"/>
        <end position="95"/>
    </location>
</feature>
<evidence type="ECO:0000256" key="6">
    <source>
        <dbReference type="ARBA" id="ARBA00022989"/>
    </source>
</evidence>
<dbReference type="GO" id="GO:0006508">
    <property type="term" value="P:proteolysis"/>
    <property type="evidence" value="ECO:0007669"/>
    <property type="project" value="UniProtKB-KW"/>
</dbReference>
<feature type="transmembrane region" description="Helical" evidence="8">
    <location>
        <begin position="166"/>
        <end position="184"/>
    </location>
</feature>
<protein>
    <submittedName>
        <fullName evidence="9">Accessory gene regulator protein AgrB</fullName>
    </submittedName>
</protein>
<sequence length="210" mass="24121">MLTTISYILATKLAHAAEREDVDYIRYGIEITLSVLLKIVFFIWISSLFGVTAKMLIVAFSFAFFRIFSGGIHLSTFLRCLISSTILFLIPSIIITKDWLFSPVILTVFTYLIGILSTIFFVPISATNRPIPIEKKSSFKWKSFLFLSLWFILSLFFTKYLHSKTFAIYSSFGILIQSYTLTPLGSNTFKMIDKFFDLKKKGGYKNEKII</sequence>
<keyword evidence="10" id="KW-1185">Reference proteome</keyword>
<dbReference type="SMART" id="SM00793">
    <property type="entry name" value="AgrB"/>
    <property type="match status" value="1"/>
</dbReference>
<feature type="transmembrane region" description="Helical" evidence="8">
    <location>
        <begin position="143"/>
        <end position="160"/>
    </location>
</feature>
<gene>
    <name evidence="9" type="ORF">EDD72_103121</name>
</gene>
<name>A0A4R3KJD4_9BACI</name>
<dbReference type="GO" id="GO:0016020">
    <property type="term" value="C:membrane"/>
    <property type="evidence" value="ECO:0007669"/>
    <property type="project" value="InterPro"/>
</dbReference>
<dbReference type="EMBL" id="SMAB01000003">
    <property type="protein sequence ID" value="TCS83796.1"/>
    <property type="molecule type" value="Genomic_DNA"/>
</dbReference>
<proteinExistence type="predicted"/>
<evidence type="ECO:0000256" key="5">
    <source>
        <dbReference type="ARBA" id="ARBA00022801"/>
    </source>
</evidence>
<evidence type="ECO:0000313" key="10">
    <source>
        <dbReference type="Proteomes" id="UP000295788"/>
    </source>
</evidence>
<dbReference type="GO" id="GO:0008233">
    <property type="term" value="F:peptidase activity"/>
    <property type="evidence" value="ECO:0007669"/>
    <property type="project" value="UniProtKB-KW"/>
</dbReference>
<evidence type="ECO:0000256" key="1">
    <source>
        <dbReference type="ARBA" id="ARBA00022475"/>
    </source>
</evidence>
<dbReference type="GO" id="GO:0009372">
    <property type="term" value="P:quorum sensing"/>
    <property type="evidence" value="ECO:0007669"/>
    <property type="project" value="UniProtKB-KW"/>
</dbReference>
<keyword evidence="1" id="KW-1003">Cell membrane</keyword>
<keyword evidence="5" id="KW-0378">Hydrolase</keyword>
<feature type="transmembrane region" description="Helical" evidence="8">
    <location>
        <begin position="101"/>
        <end position="122"/>
    </location>
</feature>
<reference evidence="9 10" key="1">
    <citation type="submission" date="2019-03" db="EMBL/GenBank/DDBJ databases">
        <title>Genomic Encyclopedia of Type Strains, Phase IV (KMG-IV): sequencing the most valuable type-strain genomes for metagenomic binning, comparative biology and taxonomic classification.</title>
        <authorList>
            <person name="Goeker M."/>
        </authorList>
    </citation>
    <scope>NUCLEOTIDE SEQUENCE [LARGE SCALE GENOMIC DNA]</scope>
    <source>
        <strain evidence="9 10">DSM 23802</strain>
    </source>
</reference>
<accession>A0A4R3KJD4</accession>
<organism evidence="9 10">
    <name type="scientific">Tepidibacillus fermentans</name>
    <dbReference type="NCBI Taxonomy" id="1281767"/>
    <lineage>
        <taxon>Bacteria</taxon>
        <taxon>Bacillati</taxon>
        <taxon>Bacillota</taxon>
        <taxon>Bacilli</taxon>
        <taxon>Bacillales</taxon>
        <taxon>Bacillaceae</taxon>
        <taxon>Tepidibacillus</taxon>
    </lineage>
</organism>
<dbReference type="RefSeq" id="WP_132767196.1">
    <property type="nucleotide sequence ID" value="NZ_SMAB01000003.1"/>
</dbReference>
<evidence type="ECO:0000256" key="4">
    <source>
        <dbReference type="ARBA" id="ARBA00022692"/>
    </source>
</evidence>
<dbReference type="AlphaFoldDB" id="A0A4R3KJD4"/>
<evidence type="ECO:0000313" key="9">
    <source>
        <dbReference type="EMBL" id="TCS83796.1"/>
    </source>
</evidence>
<dbReference type="OrthoDB" id="2854767at2"/>
<keyword evidence="6 8" id="KW-1133">Transmembrane helix</keyword>
<evidence type="ECO:0000256" key="7">
    <source>
        <dbReference type="ARBA" id="ARBA00023136"/>
    </source>
</evidence>
<evidence type="ECO:0000256" key="3">
    <source>
        <dbReference type="ARBA" id="ARBA00022670"/>
    </source>
</evidence>
<keyword evidence="2" id="KW-0673">Quorum sensing</keyword>
<keyword evidence="4 8" id="KW-0812">Transmembrane</keyword>
<keyword evidence="7 8" id="KW-0472">Membrane</keyword>
<dbReference type="Pfam" id="PF04647">
    <property type="entry name" value="AgrB"/>
    <property type="match status" value="1"/>
</dbReference>
<feature type="transmembrane region" description="Helical" evidence="8">
    <location>
        <begin position="40"/>
        <end position="65"/>
    </location>
</feature>
<comment type="caution">
    <text evidence="9">The sequence shown here is derived from an EMBL/GenBank/DDBJ whole genome shotgun (WGS) entry which is preliminary data.</text>
</comment>
<keyword evidence="3" id="KW-0645">Protease</keyword>
<evidence type="ECO:0000256" key="8">
    <source>
        <dbReference type="SAM" id="Phobius"/>
    </source>
</evidence>
<evidence type="ECO:0000256" key="2">
    <source>
        <dbReference type="ARBA" id="ARBA00022654"/>
    </source>
</evidence>
<dbReference type="Proteomes" id="UP000295788">
    <property type="component" value="Unassembled WGS sequence"/>
</dbReference>
<dbReference type="InterPro" id="IPR006741">
    <property type="entry name" value="AgrB"/>
</dbReference>